<protein>
    <recommendedName>
        <fullName evidence="3">Portal protein</fullName>
    </recommendedName>
</protein>
<dbReference type="Pfam" id="PF16510">
    <property type="entry name" value="P22_portal"/>
    <property type="match status" value="1"/>
</dbReference>
<feature type="coiled-coil region" evidence="1">
    <location>
        <begin position="292"/>
        <end position="349"/>
    </location>
</feature>
<proteinExistence type="predicted"/>
<evidence type="ECO:0000313" key="2">
    <source>
        <dbReference type="EMBL" id="CAB4126558.1"/>
    </source>
</evidence>
<keyword evidence="1" id="KW-0175">Coiled coil</keyword>
<dbReference type="InterPro" id="IPR032427">
    <property type="entry name" value="P22_portal"/>
</dbReference>
<organism evidence="2">
    <name type="scientific">uncultured Caudovirales phage</name>
    <dbReference type="NCBI Taxonomy" id="2100421"/>
    <lineage>
        <taxon>Viruses</taxon>
        <taxon>Duplodnaviria</taxon>
        <taxon>Heunggongvirae</taxon>
        <taxon>Uroviricota</taxon>
        <taxon>Caudoviricetes</taxon>
        <taxon>Peduoviridae</taxon>
        <taxon>Maltschvirus</taxon>
        <taxon>Maltschvirus maltsch</taxon>
    </lineage>
</organism>
<gene>
    <name evidence="2" type="ORF">UFOVP82_1</name>
</gene>
<sequence length="440" mass="50209">DKILYHIPDMEMVTVELPCWKLATVLNDQLMFHGDNPMGDIGMPVVPMFWNYDPHINYYDLRVRSLVRTMRDPQFLFNYKVIQNNDIAAATINAGWKRKSGAVANEDNLKKSGQGWDVIINPGYEMTDVEKIIPSAVPESDLALAQQMSDLVFQTSGIQLENWSGQNDKQISSLTMMLKQAANLMVFQKYFDQWDYSLKLLGEKMLGIVLNNWNAQKVGMLIGEEPSPHFYSRIFAKFQVTVEEGLLTPTQKNFQAQQMLEINERFGREVLPPSMIIKDMNIQGKAEIMEFLQQQEQQAAAVQSEAQNIQHAFEEAKLKELLSKAANNIASAKERYGRFESNIGLLEERISEISKNRALATKSKMEALEKMIDVIGKYGEIETALKMNEIESFDYQQKNIEDQEKIQAYKEANANEYLSKLMGGMDMGGGQPQQMQQPMQ</sequence>
<reference evidence="2" key="1">
    <citation type="submission" date="2020-04" db="EMBL/GenBank/DDBJ databases">
        <authorList>
            <person name="Chiriac C."/>
            <person name="Salcher M."/>
            <person name="Ghai R."/>
            <person name="Kavagutti S V."/>
        </authorList>
    </citation>
    <scope>NUCLEOTIDE SEQUENCE</scope>
</reference>
<dbReference type="EMBL" id="LR796201">
    <property type="protein sequence ID" value="CAB4126558.1"/>
    <property type="molecule type" value="Genomic_DNA"/>
</dbReference>
<accession>A0A6J5KVL1</accession>
<evidence type="ECO:0000256" key="1">
    <source>
        <dbReference type="SAM" id="Coils"/>
    </source>
</evidence>
<name>A0A6J5KVL1_9CAUD</name>
<evidence type="ECO:0008006" key="3">
    <source>
        <dbReference type="Google" id="ProtNLM"/>
    </source>
</evidence>
<feature type="non-terminal residue" evidence="2">
    <location>
        <position position="1"/>
    </location>
</feature>